<sequence length="115" mass="13508">MTSKIRPGEAKAKISVAEKIRASRLDLLQWDWIVFGNIRSRTQNLNQWISKLYQNVLTAENKAEIGMLKNEVEDMASKEETMWKQRAKALWLAEGDRSTSFFHARANERRLWKEI</sequence>
<name>A0AAE1XCS5_9LAMI</name>
<evidence type="ECO:0000313" key="1">
    <source>
        <dbReference type="EMBL" id="KAK4409405.1"/>
    </source>
</evidence>
<reference evidence="1" key="2">
    <citation type="journal article" date="2024" name="Plant">
        <title>Genomic evolution and insights into agronomic trait innovations of Sesamum species.</title>
        <authorList>
            <person name="Miao H."/>
            <person name="Wang L."/>
            <person name="Qu L."/>
            <person name="Liu H."/>
            <person name="Sun Y."/>
            <person name="Le M."/>
            <person name="Wang Q."/>
            <person name="Wei S."/>
            <person name="Zheng Y."/>
            <person name="Lin W."/>
            <person name="Duan Y."/>
            <person name="Cao H."/>
            <person name="Xiong S."/>
            <person name="Wang X."/>
            <person name="Wei L."/>
            <person name="Li C."/>
            <person name="Ma Q."/>
            <person name="Ju M."/>
            <person name="Zhao R."/>
            <person name="Li G."/>
            <person name="Mu C."/>
            <person name="Tian Q."/>
            <person name="Mei H."/>
            <person name="Zhang T."/>
            <person name="Gao T."/>
            <person name="Zhang H."/>
        </authorList>
    </citation>
    <scope>NUCLEOTIDE SEQUENCE</scope>
    <source>
        <strain evidence="1">K16</strain>
    </source>
</reference>
<reference evidence="1" key="1">
    <citation type="submission" date="2020-06" db="EMBL/GenBank/DDBJ databases">
        <authorList>
            <person name="Li T."/>
            <person name="Hu X."/>
            <person name="Zhang T."/>
            <person name="Song X."/>
            <person name="Zhang H."/>
            <person name="Dai N."/>
            <person name="Sheng W."/>
            <person name="Hou X."/>
            <person name="Wei L."/>
        </authorList>
    </citation>
    <scope>NUCLEOTIDE SEQUENCE</scope>
    <source>
        <strain evidence="1">K16</strain>
        <tissue evidence="1">Leaf</tissue>
    </source>
</reference>
<dbReference type="Proteomes" id="UP001289374">
    <property type="component" value="Unassembled WGS sequence"/>
</dbReference>
<evidence type="ECO:0000313" key="2">
    <source>
        <dbReference type="Proteomes" id="UP001289374"/>
    </source>
</evidence>
<accession>A0AAE1XCS5</accession>
<dbReference type="AlphaFoldDB" id="A0AAE1XCS5"/>
<comment type="caution">
    <text evidence="1">The sequence shown here is derived from an EMBL/GenBank/DDBJ whole genome shotgun (WGS) entry which is preliminary data.</text>
</comment>
<proteinExistence type="predicted"/>
<protein>
    <submittedName>
        <fullName evidence="1">Uncharacterized protein</fullName>
    </submittedName>
</protein>
<gene>
    <name evidence="1" type="ORF">Sango_0013500</name>
</gene>
<keyword evidence="2" id="KW-1185">Reference proteome</keyword>
<organism evidence="1 2">
    <name type="scientific">Sesamum angolense</name>
    <dbReference type="NCBI Taxonomy" id="2727404"/>
    <lineage>
        <taxon>Eukaryota</taxon>
        <taxon>Viridiplantae</taxon>
        <taxon>Streptophyta</taxon>
        <taxon>Embryophyta</taxon>
        <taxon>Tracheophyta</taxon>
        <taxon>Spermatophyta</taxon>
        <taxon>Magnoliopsida</taxon>
        <taxon>eudicotyledons</taxon>
        <taxon>Gunneridae</taxon>
        <taxon>Pentapetalae</taxon>
        <taxon>asterids</taxon>
        <taxon>lamiids</taxon>
        <taxon>Lamiales</taxon>
        <taxon>Pedaliaceae</taxon>
        <taxon>Sesamum</taxon>
    </lineage>
</organism>
<dbReference type="EMBL" id="JACGWL010000001">
    <property type="protein sequence ID" value="KAK4409405.1"/>
    <property type="molecule type" value="Genomic_DNA"/>
</dbReference>